<dbReference type="InterPro" id="IPR029021">
    <property type="entry name" value="Prot-tyrosine_phosphatase-like"/>
</dbReference>
<dbReference type="GO" id="GO:0004721">
    <property type="term" value="F:phosphoprotein phosphatase activity"/>
    <property type="evidence" value="ECO:0007669"/>
    <property type="project" value="InterPro"/>
</dbReference>
<sequence>MAPGWFAEPGAPRGCRRIEGSPAMAVVHRCARVPAAVLAGLLVAFGPATAVGLADPPAAAESLDADRSLHLTGAPNARDVGGYRTAAGRTVRTGIAFRSDQLTDLTPADLAELTRLGVREVDDLRTVYERALGPDRIPAGAQVNWYDVIGAAPLPELMSTLVGGTDLYRAFITAPGANQAVAAVLRDIVETGSDPRGGAVLFHCTAGKDRTGWVAAVLLTVLGVDRDTVTADFLLSNHYRHAAPGDGLAGVEQEWLDSAFDQVQRSYGSFDRYVSEGLGLRAAELDALKARMLA</sequence>
<comment type="similarity">
    <text evidence="1">Belongs to the protein-tyrosine phosphatase family.</text>
</comment>
<dbReference type="EMBL" id="JAAXOO010000001">
    <property type="protein sequence ID" value="NKY32820.1"/>
    <property type="molecule type" value="Genomic_DNA"/>
</dbReference>
<evidence type="ECO:0000313" key="4">
    <source>
        <dbReference type="Proteomes" id="UP000565715"/>
    </source>
</evidence>
<evidence type="ECO:0000256" key="1">
    <source>
        <dbReference type="ARBA" id="ARBA00009580"/>
    </source>
</evidence>
<keyword evidence="4" id="KW-1185">Reference proteome</keyword>
<dbReference type="InterPro" id="IPR026893">
    <property type="entry name" value="Tyr/Ser_Pase_IphP-type"/>
</dbReference>
<name>A0A846XDK4_9NOCA</name>
<organism evidence="3 4">
    <name type="scientific">Nocardia speluncae</name>
    <dbReference type="NCBI Taxonomy" id="419477"/>
    <lineage>
        <taxon>Bacteria</taxon>
        <taxon>Bacillati</taxon>
        <taxon>Actinomycetota</taxon>
        <taxon>Actinomycetes</taxon>
        <taxon>Mycobacteriales</taxon>
        <taxon>Nocardiaceae</taxon>
        <taxon>Nocardia</taxon>
    </lineage>
</organism>
<dbReference type="PANTHER" id="PTHR31126:SF1">
    <property type="entry name" value="TYROSINE SPECIFIC PROTEIN PHOSPHATASES DOMAIN-CONTAINING PROTEIN"/>
    <property type="match status" value="1"/>
</dbReference>
<dbReference type="PROSITE" id="PS00383">
    <property type="entry name" value="TYR_PHOSPHATASE_1"/>
    <property type="match status" value="1"/>
</dbReference>
<dbReference type="Proteomes" id="UP000565715">
    <property type="component" value="Unassembled WGS sequence"/>
</dbReference>
<dbReference type="InterPro" id="IPR016130">
    <property type="entry name" value="Tyr_Pase_AS"/>
</dbReference>
<proteinExistence type="inferred from homology"/>
<dbReference type="SUPFAM" id="SSF52799">
    <property type="entry name" value="(Phosphotyrosine protein) phosphatases II"/>
    <property type="match status" value="1"/>
</dbReference>
<gene>
    <name evidence="3" type="ORF">HGA13_06995</name>
</gene>
<accession>A0A846XDK4</accession>
<feature type="domain" description="Tyrosine specific protein phosphatases" evidence="2">
    <location>
        <begin position="179"/>
        <end position="225"/>
    </location>
</feature>
<dbReference type="InterPro" id="IPR000387">
    <property type="entry name" value="Tyr_Pase_dom"/>
</dbReference>
<dbReference type="Pfam" id="PF13350">
    <property type="entry name" value="Y_phosphatase3"/>
    <property type="match status" value="1"/>
</dbReference>
<evidence type="ECO:0000313" key="3">
    <source>
        <dbReference type="EMBL" id="NKY32820.1"/>
    </source>
</evidence>
<evidence type="ECO:0000259" key="2">
    <source>
        <dbReference type="PROSITE" id="PS50056"/>
    </source>
</evidence>
<dbReference type="Gene3D" id="3.90.190.10">
    <property type="entry name" value="Protein tyrosine phosphatase superfamily"/>
    <property type="match status" value="1"/>
</dbReference>
<dbReference type="PROSITE" id="PS50056">
    <property type="entry name" value="TYR_PHOSPHATASE_2"/>
    <property type="match status" value="1"/>
</dbReference>
<comment type="caution">
    <text evidence="3">The sequence shown here is derived from an EMBL/GenBank/DDBJ whole genome shotgun (WGS) entry which is preliminary data.</text>
</comment>
<dbReference type="PANTHER" id="PTHR31126">
    <property type="entry name" value="TYROSINE-PROTEIN PHOSPHATASE"/>
    <property type="match status" value="1"/>
</dbReference>
<dbReference type="AlphaFoldDB" id="A0A846XDK4"/>
<protein>
    <submittedName>
        <fullName evidence="3">Tyrosine-protein phosphatase</fullName>
    </submittedName>
</protein>
<reference evidence="3 4" key="1">
    <citation type="submission" date="2020-04" db="EMBL/GenBank/DDBJ databases">
        <title>MicrobeNet Type strains.</title>
        <authorList>
            <person name="Nicholson A.C."/>
        </authorList>
    </citation>
    <scope>NUCLEOTIDE SEQUENCE [LARGE SCALE GENOMIC DNA]</scope>
    <source>
        <strain evidence="3 4">DSM 45078</strain>
    </source>
</reference>